<feature type="region of interest" description="Disordered" evidence="1">
    <location>
        <begin position="177"/>
        <end position="210"/>
    </location>
</feature>
<feature type="compositionally biased region" description="Polar residues" evidence="1">
    <location>
        <begin position="231"/>
        <end position="252"/>
    </location>
</feature>
<gene>
    <name evidence="2" type="ORF">A4X13_0g8792</name>
</gene>
<reference evidence="2" key="2">
    <citation type="journal article" date="2019" name="IMA Fungus">
        <title>Genome sequencing and comparison of five Tilletia species to identify candidate genes for the detection of regulated species infecting wheat.</title>
        <authorList>
            <person name="Nguyen H.D.T."/>
            <person name="Sultana T."/>
            <person name="Kesanakurti P."/>
            <person name="Hambleton S."/>
        </authorList>
    </citation>
    <scope>NUCLEOTIDE SEQUENCE</scope>
    <source>
        <strain evidence="2">DAOMC 236416</strain>
    </source>
</reference>
<keyword evidence="3" id="KW-1185">Reference proteome</keyword>
<sequence>MFTVLDLTPLDDNTKPSIIILHPLLAPYDVDDFSLPLNFPVNAQPLLHTLDNHPVIYCHRSSCDVRLNGVPATKTPRRIHTGDELKICSADASKPLSALYAVQVAYLSFSFDLREEVSVDTARTASGAKLAFQCDTTPQFPLMLPLDGKLPVAAPIGTNWAGVKTLVKALRIRSAEESVLHREQKEHQDRQRSSTAPSNPAFASYSPPPASRTYAQIVGRTLHSQLPAPTVASSSDDLSVQPPSTSVLTSVLSAPAPSPSTFPSPTSTSTSTSVLAPRLTPSQELVPSATAIPPSLSTASHVGSAASTSAVSPGDSFIDHARLTSSRESFIRFDGLALALDRFRQGWITARRILLATGRASASPSYPPAVTPTMLIRSRIALIEHVQAQLLAIRSDIQASIPSQNAFPPVHGRARTPAFSHPLPPSSAPLRQSSSAWTKACTLPDPHLDVLPFSDPEMLLVPKRSFPTHSTVPASFLAASPSMGDGSLSSSYHIRPDWWTSSSSALITTGVQHLLSNAMTLCSRLHHATISSTHHRQPVSTDFNFIR</sequence>
<dbReference type="Proteomes" id="UP000077521">
    <property type="component" value="Unassembled WGS sequence"/>
</dbReference>
<feature type="compositionally biased region" description="Low complexity" evidence="1">
    <location>
        <begin position="196"/>
        <end position="205"/>
    </location>
</feature>
<reference evidence="2" key="1">
    <citation type="submission" date="2016-04" db="EMBL/GenBank/DDBJ databases">
        <authorList>
            <person name="Nguyen H.D."/>
            <person name="Samba Siva P."/>
            <person name="Cullis J."/>
            <person name="Levesque C.A."/>
            <person name="Hambleton S."/>
        </authorList>
    </citation>
    <scope>NUCLEOTIDE SEQUENCE</scope>
    <source>
        <strain evidence="2">DAOMC 236416</strain>
    </source>
</reference>
<proteinExistence type="predicted"/>
<dbReference type="AlphaFoldDB" id="A0A177T3E4"/>
<evidence type="ECO:0000256" key="1">
    <source>
        <dbReference type="SAM" id="MobiDB-lite"/>
    </source>
</evidence>
<name>A0A177T3E4_9BASI</name>
<protein>
    <submittedName>
        <fullName evidence="2">Uncharacterized protein</fullName>
    </submittedName>
</protein>
<organism evidence="2 3">
    <name type="scientific">Tilletia indica</name>
    <dbReference type="NCBI Taxonomy" id="43049"/>
    <lineage>
        <taxon>Eukaryota</taxon>
        <taxon>Fungi</taxon>
        <taxon>Dikarya</taxon>
        <taxon>Basidiomycota</taxon>
        <taxon>Ustilaginomycotina</taxon>
        <taxon>Exobasidiomycetes</taxon>
        <taxon>Tilletiales</taxon>
        <taxon>Tilletiaceae</taxon>
        <taxon>Tilletia</taxon>
    </lineage>
</organism>
<feature type="compositionally biased region" description="Low complexity" evidence="1">
    <location>
        <begin position="263"/>
        <end position="273"/>
    </location>
</feature>
<evidence type="ECO:0000313" key="3">
    <source>
        <dbReference type="Proteomes" id="UP000077521"/>
    </source>
</evidence>
<comment type="caution">
    <text evidence="2">The sequence shown here is derived from an EMBL/GenBank/DDBJ whole genome shotgun (WGS) entry which is preliminary data.</text>
</comment>
<accession>A0A177T3E4</accession>
<feature type="region of interest" description="Disordered" evidence="1">
    <location>
        <begin position="227"/>
        <end position="275"/>
    </location>
</feature>
<dbReference type="EMBL" id="LWDF02001792">
    <property type="protein sequence ID" value="KAE8237429.1"/>
    <property type="molecule type" value="Genomic_DNA"/>
</dbReference>
<evidence type="ECO:0000313" key="2">
    <source>
        <dbReference type="EMBL" id="KAE8237429.1"/>
    </source>
</evidence>
<feature type="compositionally biased region" description="Basic and acidic residues" evidence="1">
    <location>
        <begin position="177"/>
        <end position="192"/>
    </location>
</feature>